<dbReference type="RefSeq" id="WP_310015751.1">
    <property type="nucleotide sequence ID" value="NZ_JAVDQT010000010.1"/>
</dbReference>
<organism evidence="1 2">
    <name type="scientific">Brucella pseudogrignonensis</name>
    <dbReference type="NCBI Taxonomy" id="419475"/>
    <lineage>
        <taxon>Bacteria</taxon>
        <taxon>Pseudomonadati</taxon>
        <taxon>Pseudomonadota</taxon>
        <taxon>Alphaproteobacteria</taxon>
        <taxon>Hyphomicrobiales</taxon>
        <taxon>Brucellaceae</taxon>
        <taxon>Brucella/Ochrobactrum group</taxon>
        <taxon>Brucella</taxon>
    </lineage>
</organism>
<gene>
    <name evidence="1" type="ORF">J2782_004087</name>
</gene>
<dbReference type="EMBL" id="JAVDQT010000010">
    <property type="protein sequence ID" value="MDR6434336.1"/>
    <property type="molecule type" value="Genomic_DNA"/>
</dbReference>
<proteinExistence type="predicted"/>
<reference evidence="1 2" key="1">
    <citation type="submission" date="2023-07" db="EMBL/GenBank/DDBJ databases">
        <title>Sorghum-associated microbial communities from plants grown in Nebraska, USA.</title>
        <authorList>
            <person name="Schachtman D."/>
        </authorList>
    </citation>
    <scope>NUCLEOTIDE SEQUENCE [LARGE SCALE GENOMIC DNA]</scope>
    <source>
        <strain evidence="1 2">DS1730</strain>
    </source>
</reference>
<evidence type="ECO:0000313" key="2">
    <source>
        <dbReference type="Proteomes" id="UP001184614"/>
    </source>
</evidence>
<comment type="caution">
    <text evidence="1">The sequence shown here is derived from an EMBL/GenBank/DDBJ whole genome shotgun (WGS) entry which is preliminary data.</text>
</comment>
<sequence length="50" mass="5529">MPTAASPRHCGDYHQSLGLEDMIDGRSIFFKGSDYGPLVWLYNVADGLIN</sequence>
<accession>A0ABU1MEA2</accession>
<keyword evidence="2" id="KW-1185">Reference proteome</keyword>
<name>A0ABU1MEA2_9HYPH</name>
<protein>
    <submittedName>
        <fullName evidence="1">Uncharacterized protein</fullName>
    </submittedName>
</protein>
<evidence type="ECO:0000313" key="1">
    <source>
        <dbReference type="EMBL" id="MDR6434336.1"/>
    </source>
</evidence>
<dbReference type="Proteomes" id="UP001184614">
    <property type="component" value="Unassembled WGS sequence"/>
</dbReference>